<dbReference type="Gene3D" id="3.40.190.10">
    <property type="entry name" value="Periplasmic binding protein-like II"/>
    <property type="match status" value="1"/>
</dbReference>
<dbReference type="PIRSF" id="PIRSF017082">
    <property type="entry name" value="YflP"/>
    <property type="match status" value="1"/>
</dbReference>
<proteinExistence type="inferred from homology"/>
<gene>
    <name evidence="2" type="ORF">HF896_15505</name>
</gene>
<dbReference type="Gene3D" id="3.40.190.150">
    <property type="entry name" value="Bordetella uptake gene, domain 1"/>
    <property type="match status" value="1"/>
</dbReference>
<reference evidence="2 3" key="1">
    <citation type="submission" date="2020-05" db="EMBL/GenBank/DDBJ databases">
        <title>Complete genome sequence of Alicycliphilus denitrificans DP3.</title>
        <authorList>
            <person name="Chen X."/>
        </authorList>
    </citation>
    <scope>NUCLEOTIDE SEQUENCE [LARGE SCALE GENOMIC DNA]</scope>
    <source>
        <strain evidence="2 3">DP3</strain>
    </source>
</reference>
<evidence type="ECO:0000313" key="2">
    <source>
        <dbReference type="EMBL" id="QKD46343.1"/>
    </source>
</evidence>
<sequence length="347" mass="36608">MLISGQSVKTDAALEAMRTSVAGKFVRSFAMAAVALGVVVGTAGVHAQGAYPNRPITLVVGFPPGGSSDATARLLATALKDKLGQAVVVENKPGANTIIATQYVRSQPADGYTLFSVSSSFAINPALYKLKYDIYKDFTPVALLGTIPLWLVTPNQVAVKSVGELVALAKSQPGKLPYASYGAGSAGHLASELLLSMTKTNMIHVPYKGTGPAIVDVMGGQVTMMMPTVASSLNLVKEGKLRAIAVSSSKRVSATPDVPTIAESGVPGYELVAWESIQVAAGTPDAIVFRLNTAIRDIIADPEFREKLIKLGIEPETKMTSGDVTKFIRSEATKFEKVVRERNIKAE</sequence>
<accession>A0A859A059</accession>
<dbReference type="EMBL" id="CP051298">
    <property type="protein sequence ID" value="QKD46343.1"/>
    <property type="molecule type" value="Genomic_DNA"/>
</dbReference>
<dbReference type="CDD" id="cd13578">
    <property type="entry name" value="PBP2_Bug27"/>
    <property type="match status" value="1"/>
</dbReference>
<dbReference type="SUPFAM" id="SSF53850">
    <property type="entry name" value="Periplasmic binding protein-like II"/>
    <property type="match status" value="1"/>
</dbReference>
<dbReference type="AlphaFoldDB" id="A0A859A059"/>
<evidence type="ECO:0000256" key="1">
    <source>
        <dbReference type="ARBA" id="ARBA00006987"/>
    </source>
</evidence>
<dbReference type="PANTHER" id="PTHR42928:SF5">
    <property type="entry name" value="BLR1237 PROTEIN"/>
    <property type="match status" value="1"/>
</dbReference>
<comment type="similarity">
    <text evidence="1">Belongs to the UPF0065 (bug) family.</text>
</comment>
<dbReference type="InterPro" id="IPR042100">
    <property type="entry name" value="Bug_dom1"/>
</dbReference>
<evidence type="ECO:0000313" key="3">
    <source>
        <dbReference type="Proteomes" id="UP000500755"/>
    </source>
</evidence>
<dbReference type="PANTHER" id="PTHR42928">
    <property type="entry name" value="TRICARBOXYLATE-BINDING PROTEIN"/>
    <property type="match status" value="1"/>
</dbReference>
<protein>
    <submittedName>
        <fullName evidence="2">Tripartite tricarboxylate transporter substrate binding protein</fullName>
    </submittedName>
</protein>
<dbReference type="Pfam" id="PF03401">
    <property type="entry name" value="TctC"/>
    <property type="match status" value="1"/>
</dbReference>
<organism evidence="2 3">
    <name type="scientific">Alicycliphilus denitrificans</name>
    <dbReference type="NCBI Taxonomy" id="179636"/>
    <lineage>
        <taxon>Bacteria</taxon>
        <taxon>Pseudomonadati</taxon>
        <taxon>Pseudomonadota</taxon>
        <taxon>Betaproteobacteria</taxon>
        <taxon>Burkholderiales</taxon>
        <taxon>Comamonadaceae</taxon>
        <taxon>Alicycliphilus</taxon>
    </lineage>
</organism>
<name>A0A859A059_9BURK</name>
<dbReference type="InterPro" id="IPR005064">
    <property type="entry name" value="BUG"/>
</dbReference>
<dbReference type="Proteomes" id="UP000500755">
    <property type="component" value="Chromosome"/>
</dbReference>